<dbReference type="VEuPathDB" id="FungiDB:MUCCIDRAFT_80183"/>
<feature type="compositionally biased region" description="Acidic residues" evidence="1">
    <location>
        <begin position="723"/>
        <end position="738"/>
    </location>
</feature>
<protein>
    <submittedName>
        <fullName evidence="2">Uncharacterized protein</fullName>
    </submittedName>
</protein>
<comment type="caution">
    <text evidence="2">The sequence shown here is derived from an EMBL/GenBank/DDBJ whole genome shotgun (WGS) entry which is preliminary data.</text>
</comment>
<organism evidence="2 3">
    <name type="scientific">Mucor lusitanicus CBS 277.49</name>
    <dbReference type="NCBI Taxonomy" id="747725"/>
    <lineage>
        <taxon>Eukaryota</taxon>
        <taxon>Fungi</taxon>
        <taxon>Fungi incertae sedis</taxon>
        <taxon>Mucoromycota</taxon>
        <taxon>Mucoromycotina</taxon>
        <taxon>Mucoromycetes</taxon>
        <taxon>Mucorales</taxon>
        <taxon>Mucorineae</taxon>
        <taxon>Mucoraceae</taxon>
        <taxon>Mucor</taxon>
    </lineage>
</organism>
<proteinExistence type="predicted"/>
<evidence type="ECO:0000313" key="3">
    <source>
        <dbReference type="Proteomes" id="UP000077051"/>
    </source>
</evidence>
<name>A0A162QRE7_MUCCL</name>
<gene>
    <name evidence="2" type="ORF">MUCCIDRAFT_80183</name>
</gene>
<evidence type="ECO:0000313" key="2">
    <source>
        <dbReference type="EMBL" id="OAD05090.1"/>
    </source>
</evidence>
<keyword evidence="3" id="KW-1185">Reference proteome</keyword>
<feature type="region of interest" description="Disordered" evidence="1">
    <location>
        <begin position="481"/>
        <end position="501"/>
    </location>
</feature>
<dbReference type="AlphaFoldDB" id="A0A162QRE7"/>
<reference evidence="2 3" key="1">
    <citation type="submission" date="2015-06" db="EMBL/GenBank/DDBJ databases">
        <title>Expansion of signal transduction pathways in fungi by whole-genome duplication.</title>
        <authorList>
            <consortium name="DOE Joint Genome Institute"/>
            <person name="Corrochano L.M."/>
            <person name="Kuo A."/>
            <person name="Marcet-Houben M."/>
            <person name="Polaino S."/>
            <person name="Salamov A."/>
            <person name="Villalobos J.M."/>
            <person name="Alvarez M.I."/>
            <person name="Avalos J."/>
            <person name="Benito E.P."/>
            <person name="Benoit I."/>
            <person name="Burger G."/>
            <person name="Camino L.P."/>
            <person name="Canovas D."/>
            <person name="Cerda-Olmedo E."/>
            <person name="Cheng J.-F."/>
            <person name="Dominguez A."/>
            <person name="Elias M."/>
            <person name="Eslava A.P."/>
            <person name="Glaser F."/>
            <person name="Grimwood J."/>
            <person name="Gutierrez G."/>
            <person name="Heitman J."/>
            <person name="Henrissat B."/>
            <person name="Iturriaga E.A."/>
            <person name="Lang B.F."/>
            <person name="Lavin J.L."/>
            <person name="Lee S."/>
            <person name="Li W."/>
            <person name="Lindquist E."/>
            <person name="Lopez-Garcia S."/>
            <person name="Luque E.M."/>
            <person name="Marcos A.T."/>
            <person name="Martin J."/>
            <person name="Mccluskey K."/>
            <person name="Medina H.R."/>
            <person name="Miralles-Duran A."/>
            <person name="Miyazaki A."/>
            <person name="Munoz-Torres E."/>
            <person name="Oguiza J.A."/>
            <person name="Ohm R."/>
            <person name="Olmedo M."/>
            <person name="Orejas M."/>
            <person name="Ortiz-Castellanos L."/>
            <person name="Pisabarro A.G."/>
            <person name="Rodriguez-Romero J."/>
            <person name="Ruiz-Herrera J."/>
            <person name="Ruiz-Vazquez R."/>
            <person name="Sanz C."/>
            <person name="Schackwitz W."/>
            <person name="Schmutz J."/>
            <person name="Shahriari M."/>
            <person name="Shelest E."/>
            <person name="Silva-Franco F."/>
            <person name="Soanes D."/>
            <person name="Syed K."/>
            <person name="Tagua V.G."/>
            <person name="Talbot N.J."/>
            <person name="Thon M."/>
            <person name="De Vries R.P."/>
            <person name="Wiebenga A."/>
            <person name="Yadav J.S."/>
            <person name="Braun E.L."/>
            <person name="Baker S."/>
            <person name="Garre V."/>
            <person name="Horwitz B."/>
            <person name="Torres-Martinez S."/>
            <person name="Idnurm A."/>
            <person name="Herrera-Estrella A."/>
            <person name="Gabaldon T."/>
            <person name="Grigoriev I.V."/>
        </authorList>
    </citation>
    <scope>NUCLEOTIDE SEQUENCE [LARGE SCALE GENOMIC DNA]</scope>
    <source>
        <strain evidence="2 3">CBS 277.49</strain>
    </source>
</reference>
<feature type="region of interest" description="Disordered" evidence="1">
    <location>
        <begin position="710"/>
        <end position="741"/>
    </location>
</feature>
<feature type="compositionally biased region" description="Low complexity" evidence="1">
    <location>
        <begin position="489"/>
        <end position="501"/>
    </location>
</feature>
<dbReference type="Gene3D" id="2.130.10.10">
    <property type="entry name" value="YVTN repeat-like/Quinoprotein amine dehydrogenase"/>
    <property type="match status" value="1"/>
</dbReference>
<sequence length="772" mass="88615">MSKKPCYLASSLFLFFSLFLFRRYWSITPRFDSMIYDEENQRQPEYTIYDIEQEQQQQQAQQEEEDDGAESDYSLDYEYLGPRKANYRDEDDADSVASDLSNTCCDDGFDMWDEDPYSTNDFTWESNDMRLTFFIKQRQRQLEAINTTAPWQQSTFWKKEKGWPKQLPASSSTTNHDQSANALSLVLSDLGSSEKLHAVYRDRIIECGKYDEKEILLNTAKQQAKANTTTYLDNVDNDTVQQAASNASDKFVETHASISHSSISTTHSTYQPSTVNTTTHDKFISKFIPYTKYIRRSHFPIILPQNSYLSLGFEPMCLAEKYGYMAIGGIEGEFELYCCMDRAKPIKIWGTKFKGKNNVLLMTNAVQIVRWKTTDQDYNYYLIACMNDAGILIYDLPSHRQCQVTANTCHLQCHIRAFDRVPINDARVSPDGNHLVCVGDEACIFHISISFTQQGKIAFGHPHKLKIPPSILSINHPHPHLQSSYKPPSMATTNASSSSSSSTAASSTFSSQYVAWSKSSIYFAQTSDTQNNVFVWRTKPHFEILFSIDAGGYTYAIQFHPELEGVLAFSNRYGYLHTVNLEECISRQDPHRTLRLVDYDRQTTFSNGHACTDECLQGDEAVHHTLHLSARHEITMVSFRGEKNKRLRILAKINGLQWSRDGRYLYVSTKKRVLAYEFVQSSCHVQSLEKMASLAALSILERNTKRKRRGQKLEIKGEAAAAQEEEDDDNDGEEEEEEVSKRKRRIWCEKWCKIPAHVRYNVLGDTHLASHW</sequence>
<dbReference type="PANTHER" id="PTHR43991:SF9">
    <property type="entry name" value="DUF2415 DOMAIN-CONTAINING PROTEIN"/>
    <property type="match status" value="1"/>
</dbReference>
<dbReference type="PANTHER" id="PTHR43991">
    <property type="entry name" value="WD REPEAT PROTEIN (AFU_ORTHOLOGUE AFUA_8G05640)-RELATED"/>
    <property type="match status" value="1"/>
</dbReference>
<dbReference type="InterPro" id="IPR015943">
    <property type="entry name" value="WD40/YVTN_repeat-like_dom_sf"/>
</dbReference>
<accession>A0A162QRE7</accession>
<dbReference type="Proteomes" id="UP000077051">
    <property type="component" value="Unassembled WGS sequence"/>
</dbReference>
<evidence type="ECO:0000256" key="1">
    <source>
        <dbReference type="SAM" id="MobiDB-lite"/>
    </source>
</evidence>
<dbReference type="EMBL" id="AMYB01000003">
    <property type="protein sequence ID" value="OAD05090.1"/>
    <property type="molecule type" value="Genomic_DNA"/>
</dbReference>
<dbReference type="SUPFAM" id="SSF101908">
    <property type="entry name" value="Putative isomerase YbhE"/>
    <property type="match status" value="1"/>
</dbReference>
<dbReference type="OrthoDB" id="418169at2759"/>